<evidence type="ECO:0008006" key="4">
    <source>
        <dbReference type="Google" id="ProtNLM"/>
    </source>
</evidence>
<evidence type="ECO:0000256" key="1">
    <source>
        <dbReference type="SAM" id="MobiDB-lite"/>
    </source>
</evidence>
<evidence type="ECO:0000313" key="3">
    <source>
        <dbReference type="Proteomes" id="UP000627838"/>
    </source>
</evidence>
<feature type="compositionally biased region" description="Low complexity" evidence="1">
    <location>
        <begin position="139"/>
        <end position="158"/>
    </location>
</feature>
<reference evidence="2 3" key="1">
    <citation type="submission" date="2020-10" db="EMBL/GenBank/DDBJ databases">
        <title>Sequencing the genomes of 1000 actinobacteria strains.</title>
        <authorList>
            <person name="Klenk H.-P."/>
        </authorList>
    </citation>
    <scope>NUCLEOTIDE SEQUENCE [LARGE SCALE GENOMIC DNA]</scope>
    <source>
        <strain evidence="2 3">DSM 46744</strain>
    </source>
</reference>
<dbReference type="RefSeq" id="WP_192760708.1">
    <property type="nucleotide sequence ID" value="NZ_JADBDZ010000001.1"/>
</dbReference>
<gene>
    <name evidence="2" type="ORF">H4W34_004145</name>
</gene>
<accession>A0ABR9JUT5</accession>
<evidence type="ECO:0000313" key="2">
    <source>
        <dbReference type="EMBL" id="MBE1534312.1"/>
    </source>
</evidence>
<name>A0ABR9JUT5_9ACTN</name>
<dbReference type="EMBL" id="JADBDZ010000001">
    <property type="protein sequence ID" value="MBE1534312.1"/>
    <property type="molecule type" value="Genomic_DNA"/>
</dbReference>
<keyword evidence="3" id="KW-1185">Reference proteome</keyword>
<sequence length="188" mass="20078">MIVLVVIGLAAVAVLGAVVLLAMGRGGELSTAPPDHPPLSFGAEGWPITEAEVAYLRLPRTLWGYQPDMTDEAVRRLGRALADRDAELFALRRENAELRHRAGEPVGALYGLRETRPDTGHDTVPSGEVPPDGGDPHDAASPYSGAASGAGATRLDGAWDGDDRTDDPARDTKQDPTQDHDDEERDRP</sequence>
<comment type="caution">
    <text evidence="2">The sequence shown here is derived from an EMBL/GenBank/DDBJ whole genome shotgun (WGS) entry which is preliminary data.</text>
</comment>
<protein>
    <recommendedName>
        <fullName evidence="4">DivIVA domain-containing protein</fullName>
    </recommendedName>
</protein>
<proteinExistence type="predicted"/>
<feature type="compositionally biased region" description="Basic and acidic residues" evidence="1">
    <location>
        <begin position="166"/>
        <end position="188"/>
    </location>
</feature>
<dbReference type="Proteomes" id="UP000627838">
    <property type="component" value="Unassembled WGS sequence"/>
</dbReference>
<feature type="region of interest" description="Disordered" evidence="1">
    <location>
        <begin position="110"/>
        <end position="188"/>
    </location>
</feature>
<organism evidence="2 3">
    <name type="scientific">Actinomadura algeriensis</name>
    <dbReference type="NCBI Taxonomy" id="1679523"/>
    <lineage>
        <taxon>Bacteria</taxon>
        <taxon>Bacillati</taxon>
        <taxon>Actinomycetota</taxon>
        <taxon>Actinomycetes</taxon>
        <taxon>Streptosporangiales</taxon>
        <taxon>Thermomonosporaceae</taxon>
        <taxon>Actinomadura</taxon>
    </lineage>
</organism>